<dbReference type="InterPro" id="IPR001375">
    <property type="entry name" value="Peptidase_S9_cat"/>
</dbReference>
<dbReference type="Pfam" id="PF18435">
    <property type="entry name" value="EstA_Ig_like"/>
    <property type="match status" value="1"/>
</dbReference>
<feature type="chain" id="PRO_5011544536" evidence="2">
    <location>
        <begin position="29"/>
        <end position="441"/>
    </location>
</feature>
<accession>A0A1I6FQS2</accession>
<dbReference type="GO" id="GO:0006508">
    <property type="term" value="P:proteolysis"/>
    <property type="evidence" value="ECO:0007669"/>
    <property type="project" value="InterPro"/>
</dbReference>
<dbReference type="AlphaFoldDB" id="A0A1I6FQS2"/>
<dbReference type="RefSeq" id="WP_092980326.1">
    <property type="nucleotide sequence ID" value="NZ_FOYQ01000001.1"/>
</dbReference>
<dbReference type="SUPFAM" id="SSF53474">
    <property type="entry name" value="alpha/beta-Hydrolases"/>
    <property type="match status" value="1"/>
</dbReference>
<feature type="signal peptide" evidence="2">
    <location>
        <begin position="1"/>
        <end position="28"/>
    </location>
</feature>
<organism evidence="5 6">
    <name type="scientific">Robiginitalea myxolifaciens</name>
    <dbReference type="NCBI Taxonomy" id="400055"/>
    <lineage>
        <taxon>Bacteria</taxon>
        <taxon>Pseudomonadati</taxon>
        <taxon>Bacteroidota</taxon>
        <taxon>Flavobacteriia</taxon>
        <taxon>Flavobacteriales</taxon>
        <taxon>Flavobacteriaceae</taxon>
        <taxon>Robiginitalea</taxon>
    </lineage>
</organism>
<dbReference type="EMBL" id="FOYQ01000001">
    <property type="protein sequence ID" value="SFR32238.1"/>
    <property type="molecule type" value="Genomic_DNA"/>
</dbReference>
<dbReference type="STRING" id="400055.SAMN04490243_0451"/>
<gene>
    <name evidence="5" type="ORF">SAMN04490243_0451</name>
</gene>
<evidence type="ECO:0000256" key="2">
    <source>
        <dbReference type="SAM" id="SignalP"/>
    </source>
</evidence>
<evidence type="ECO:0000259" key="3">
    <source>
        <dbReference type="Pfam" id="PF00326"/>
    </source>
</evidence>
<protein>
    <submittedName>
        <fullName evidence="5">Prolyl oligopeptidase family protein</fullName>
    </submittedName>
</protein>
<feature type="domain" description="Esterase Ig-like N-terminal" evidence="4">
    <location>
        <begin position="42"/>
        <end position="156"/>
    </location>
</feature>
<dbReference type="InterPro" id="IPR050955">
    <property type="entry name" value="Plant_Biomass_Hydrol_Est"/>
</dbReference>
<dbReference type="PANTHER" id="PTHR43037">
    <property type="entry name" value="UNNAMED PRODUCT-RELATED"/>
    <property type="match status" value="1"/>
</dbReference>
<keyword evidence="6" id="KW-1185">Reference proteome</keyword>
<dbReference type="Gene3D" id="2.60.40.2180">
    <property type="match status" value="1"/>
</dbReference>
<evidence type="ECO:0000313" key="5">
    <source>
        <dbReference type="EMBL" id="SFR32238.1"/>
    </source>
</evidence>
<dbReference type="Pfam" id="PF00326">
    <property type="entry name" value="Peptidase_S9"/>
    <property type="match status" value="1"/>
</dbReference>
<evidence type="ECO:0000313" key="6">
    <source>
        <dbReference type="Proteomes" id="UP000199534"/>
    </source>
</evidence>
<dbReference type="Proteomes" id="UP000199534">
    <property type="component" value="Unassembled WGS sequence"/>
</dbReference>
<reference evidence="5 6" key="1">
    <citation type="submission" date="2016-10" db="EMBL/GenBank/DDBJ databases">
        <authorList>
            <person name="de Groot N.N."/>
        </authorList>
    </citation>
    <scope>NUCLEOTIDE SEQUENCE [LARGE SCALE GENOMIC DNA]</scope>
    <source>
        <strain evidence="5 6">DSM 21019</strain>
    </source>
</reference>
<dbReference type="PANTHER" id="PTHR43037:SF1">
    <property type="entry name" value="BLL1128 PROTEIN"/>
    <property type="match status" value="1"/>
</dbReference>
<dbReference type="GO" id="GO:0008236">
    <property type="term" value="F:serine-type peptidase activity"/>
    <property type="evidence" value="ECO:0007669"/>
    <property type="project" value="InterPro"/>
</dbReference>
<dbReference type="Gene3D" id="3.40.50.1820">
    <property type="entry name" value="alpha/beta hydrolase"/>
    <property type="match status" value="1"/>
</dbReference>
<dbReference type="InterPro" id="IPR029058">
    <property type="entry name" value="AB_hydrolase_fold"/>
</dbReference>
<proteinExistence type="predicted"/>
<dbReference type="OrthoDB" id="9777090at2"/>
<name>A0A1I6FQS2_9FLAO</name>
<keyword evidence="1 2" id="KW-0732">Signal</keyword>
<evidence type="ECO:0000259" key="4">
    <source>
        <dbReference type="Pfam" id="PF18435"/>
    </source>
</evidence>
<feature type="domain" description="Peptidase S9 prolyl oligopeptidase catalytic" evidence="3">
    <location>
        <begin position="280"/>
        <end position="325"/>
    </location>
</feature>
<evidence type="ECO:0000256" key="1">
    <source>
        <dbReference type="ARBA" id="ARBA00022729"/>
    </source>
</evidence>
<sequence length="441" mass="49604">MKTSTQIKKRLALLIPAVMLLGFVRICAQDATTAAPTPPEEYRLVVEGFDWGPAVNKVILNYREELTNLPEGTFTVEARRSSEKTELPETLRSGIREVIGTYISDYRGNRTNSGNYLTLVLSVGPNLPLSSPFHYLFTPEIQGNIWIDYQVRVTHSSGKRIWNVKTGRFLPQADRFELDKQFEYEPGKTLTYADYTPPASDGKKPLIIWLHGGGEGGTDTTVPLLANRAANYASPEIQRIFGSAYVLVPQTPTFWMNRPGGGYTTGEVEDIYNEGLMALIMDYVQEHPGIDRDRIYLGGCSNGGYMTIKLMLKHPDFFAAGFPSALAYSNEYISDQEVEILKDLPIWFIHSTDDPVTRPETTVVPLYKRLMDAGAKNIHFSYYKHVVDITGQYGGKDFYYNGHFSWIYSHANHAALDFDGEPVTVDGKPVKVMEWLAAQKR</sequence>
<dbReference type="InterPro" id="IPR041172">
    <property type="entry name" value="EstA_Ig-like_N"/>
</dbReference>